<dbReference type="SUPFAM" id="SSF51197">
    <property type="entry name" value="Clavaminate synthase-like"/>
    <property type="match status" value="1"/>
</dbReference>
<name>A0ABT8CDQ0_9BACT</name>
<dbReference type="Gene3D" id="2.60.120.620">
    <property type="entry name" value="q2cbj1_9rhob like domain"/>
    <property type="match status" value="1"/>
</dbReference>
<comment type="caution">
    <text evidence="2">The sequence shown here is derived from an EMBL/GenBank/DDBJ whole genome shotgun (WGS) entry which is preliminary data.</text>
</comment>
<proteinExistence type="predicted"/>
<keyword evidence="2" id="KW-0560">Oxidoreductase</keyword>
<dbReference type="RefSeq" id="WP_163383556.1">
    <property type="nucleotide sequence ID" value="NZ_JAUFQS010000047.1"/>
</dbReference>
<protein>
    <submittedName>
        <fullName evidence="2">Phytanoyl-CoA dioxygenase family protein</fullName>
    </submittedName>
</protein>
<gene>
    <name evidence="2" type="ORF">QWZ15_18970</name>
</gene>
<accession>A0ABT8CDQ0</accession>
<evidence type="ECO:0000256" key="1">
    <source>
        <dbReference type="ARBA" id="ARBA00001954"/>
    </source>
</evidence>
<dbReference type="Pfam" id="PF05721">
    <property type="entry name" value="PhyH"/>
    <property type="match status" value="1"/>
</dbReference>
<dbReference type="InterPro" id="IPR008775">
    <property type="entry name" value="Phytyl_CoA_dOase-like"/>
</dbReference>
<dbReference type="EMBL" id="JAUFQS010000047">
    <property type="protein sequence ID" value="MDN3689913.1"/>
    <property type="molecule type" value="Genomic_DNA"/>
</dbReference>
<sequence>MVNDLSRIHELLSDLFEWPQSEKEWEKYRLSEEQIAFFKENGYLSHIKLLDSWQIDQLNDELEALIDPDHPGNELFYEFKSNESEDPNTVLFHSLGHWRIKEGFHDILWNPAFLMAASQLLDDKSVRFWHDQLFCKPAKHGGVVAWHQDYSYWTRSVPMQHLTCWVGLDDADIQNGCIYYVPGSHRWGLLDKPELAGDMEGLMDYLTDAQKKEFRPVPIEMEKGYGTFHHPLMVHGSYQNKSERSRRAFVLNVFADGTQSNTDQELLAGVPVFRPGEKLEGQFFPLLLDREKIYPKA</sequence>
<dbReference type="GO" id="GO:0051213">
    <property type="term" value="F:dioxygenase activity"/>
    <property type="evidence" value="ECO:0007669"/>
    <property type="project" value="UniProtKB-KW"/>
</dbReference>
<evidence type="ECO:0000313" key="2">
    <source>
        <dbReference type="EMBL" id="MDN3689913.1"/>
    </source>
</evidence>
<dbReference type="Proteomes" id="UP001236663">
    <property type="component" value="Unassembled WGS sequence"/>
</dbReference>
<keyword evidence="2" id="KW-0223">Dioxygenase</keyword>
<keyword evidence="3" id="KW-1185">Reference proteome</keyword>
<organism evidence="2 3">
    <name type="scientific">Cyclobacterium jeungdonense</name>
    <dbReference type="NCBI Taxonomy" id="708087"/>
    <lineage>
        <taxon>Bacteria</taxon>
        <taxon>Pseudomonadati</taxon>
        <taxon>Bacteroidota</taxon>
        <taxon>Cytophagia</taxon>
        <taxon>Cytophagales</taxon>
        <taxon>Cyclobacteriaceae</taxon>
        <taxon>Cyclobacterium</taxon>
    </lineage>
</organism>
<dbReference type="PANTHER" id="PTHR20883">
    <property type="entry name" value="PHYTANOYL-COA DIOXYGENASE DOMAIN CONTAINING 1"/>
    <property type="match status" value="1"/>
</dbReference>
<reference evidence="3" key="1">
    <citation type="journal article" date="2019" name="Int. J. Syst. Evol. Microbiol.">
        <title>The Global Catalogue of Microorganisms (GCM) 10K type strain sequencing project: providing services to taxonomists for standard genome sequencing and annotation.</title>
        <authorList>
            <consortium name="The Broad Institute Genomics Platform"/>
            <consortium name="The Broad Institute Genome Sequencing Center for Infectious Disease"/>
            <person name="Wu L."/>
            <person name="Ma J."/>
        </authorList>
    </citation>
    <scope>NUCLEOTIDE SEQUENCE [LARGE SCALE GENOMIC DNA]</scope>
    <source>
        <strain evidence="3">CECT 7706</strain>
    </source>
</reference>
<dbReference type="PANTHER" id="PTHR20883:SF48">
    <property type="entry name" value="ECTOINE DIOXYGENASE"/>
    <property type="match status" value="1"/>
</dbReference>
<evidence type="ECO:0000313" key="3">
    <source>
        <dbReference type="Proteomes" id="UP001236663"/>
    </source>
</evidence>
<comment type="cofactor">
    <cofactor evidence="1">
        <name>Fe(2+)</name>
        <dbReference type="ChEBI" id="CHEBI:29033"/>
    </cofactor>
</comment>